<evidence type="ECO:0000256" key="1">
    <source>
        <dbReference type="SAM" id="Phobius"/>
    </source>
</evidence>
<keyword evidence="1" id="KW-0472">Membrane</keyword>
<organism evidence="2 3">
    <name type="scientific">Amnibacterium setariae</name>
    <dbReference type="NCBI Taxonomy" id="2306585"/>
    <lineage>
        <taxon>Bacteria</taxon>
        <taxon>Bacillati</taxon>
        <taxon>Actinomycetota</taxon>
        <taxon>Actinomycetes</taxon>
        <taxon>Micrococcales</taxon>
        <taxon>Microbacteriaceae</taxon>
        <taxon>Amnibacterium</taxon>
    </lineage>
</organism>
<feature type="transmembrane region" description="Helical" evidence="1">
    <location>
        <begin position="31"/>
        <end position="53"/>
    </location>
</feature>
<proteinExistence type="predicted"/>
<protein>
    <submittedName>
        <fullName evidence="2">Uncharacterized protein</fullName>
    </submittedName>
</protein>
<dbReference type="OrthoDB" id="4772924at2"/>
<keyword evidence="3" id="KW-1185">Reference proteome</keyword>
<keyword evidence="1" id="KW-1133">Transmembrane helix</keyword>
<comment type="caution">
    <text evidence="2">The sequence shown here is derived from an EMBL/GenBank/DDBJ whole genome shotgun (WGS) entry which is preliminary data.</text>
</comment>
<name>A0A3A1U013_9MICO</name>
<accession>A0A3A1U013</accession>
<sequence>MTGPVVPGEAVARLTARRSAARRAVHRRLRVIGAIALLGAGLYALACALLFVVPGGDPAPDEVDAVFVPAPVTAAKEAVALRMLAERRASAVLLSIPERAREWGTDENRHFRICRPDRGVYCEIAAEQHARSDARLIARLAGRQGWYRVLVVTDRSALLDARLVLGRCTPALETTVSTVDETPPGGWIPAFLRETGALLTDRTGACRPS</sequence>
<keyword evidence="1" id="KW-0812">Transmembrane</keyword>
<dbReference type="EMBL" id="QXTG01000002">
    <property type="protein sequence ID" value="RIX28275.1"/>
    <property type="molecule type" value="Genomic_DNA"/>
</dbReference>
<dbReference type="RefSeq" id="WP_119482585.1">
    <property type="nucleotide sequence ID" value="NZ_QXTG01000002.1"/>
</dbReference>
<gene>
    <name evidence="2" type="ORF">D1781_12530</name>
</gene>
<dbReference type="Proteomes" id="UP000265742">
    <property type="component" value="Unassembled WGS sequence"/>
</dbReference>
<evidence type="ECO:0000313" key="3">
    <source>
        <dbReference type="Proteomes" id="UP000265742"/>
    </source>
</evidence>
<reference evidence="3" key="1">
    <citation type="submission" date="2018-09" db="EMBL/GenBank/DDBJ databases">
        <authorList>
            <person name="Kim I."/>
        </authorList>
    </citation>
    <scope>NUCLEOTIDE SEQUENCE [LARGE SCALE GENOMIC DNA]</scope>
    <source>
        <strain evidence="3">DD4a</strain>
    </source>
</reference>
<dbReference type="AlphaFoldDB" id="A0A3A1U013"/>
<evidence type="ECO:0000313" key="2">
    <source>
        <dbReference type="EMBL" id="RIX28275.1"/>
    </source>
</evidence>